<evidence type="ECO:0000313" key="8">
    <source>
        <dbReference type="Proteomes" id="UP000232654"/>
    </source>
</evidence>
<protein>
    <submittedName>
        <fullName evidence="7">Polysaccharide biosynthesis protein</fullName>
    </submittedName>
</protein>
<dbReference type="PANTHER" id="PTHR30250">
    <property type="entry name" value="PST FAMILY PREDICTED COLANIC ACID TRANSPORTER"/>
    <property type="match status" value="1"/>
</dbReference>
<keyword evidence="5 6" id="KW-0472">Membrane</keyword>
<evidence type="ECO:0000256" key="5">
    <source>
        <dbReference type="ARBA" id="ARBA00023136"/>
    </source>
</evidence>
<keyword evidence="4 6" id="KW-1133">Transmembrane helix</keyword>
<feature type="transmembrane region" description="Helical" evidence="6">
    <location>
        <begin position="109"/>
        <end position="131"/>
    </location>
</feature>
<feature type="transmembrane region" description="Helical" evidence="6">
    <location>
        <begin position="44"/>
        <end position="63"/>
    </location>
</feature>
<comment type="subcellular location">
    <subcellularLocation>
        <location evidence="1">Cell membrane</location>
        <topology evidence="1">Multi-pass membrane protein</topology>
    </subcellularLocation>
</comment>
<feature type="transmembrane region" description="Helical" evidence="6">
    <location>
        <begin position="333"/>
        <end position="355"/>
    </location>
</feature>
<evidence type="ECO:0000256" key="6">
    <source>
        <dbReference type="SAM" id="Phobius"/>
    </source>
</evidence>
<dbReference type="PANTHER" id="PTHR30250:SF26">
    <property type="entry name" value="PSMA PROTEIN"/>
    <property type="match status" value="1"/>
</dbReference>
<feature type="transmembrane region" description="Helical" evidence="6">
    <location>
        <begin position="14"/>
        <end position="38"/>
    </location>
</feature>
<keyword evidence="3 6" id="KW-0812">Transmembrane</keyword>
<feature type="transmembrane region" description="Helical" evidence="6">
    <location>
        <begin position="400"/>
        <end position="419"/>
    </location>
</feature>
<evidence type="ECO:0000313" key="7">
    <source>
        <dbReference type="EMBL" id="PKC90396.1"/>
    </source>
</evidence>
<dbReference type="EMBL" id="PJDT01000010">
    <property type="protein sequence ID" value="PKC90396.1"/>
    <property type="molecule type" value="Genomic_DNA"/>
</dbReference>
<comment type="caution">
    <text evidence="7">The sequence shown here is derived from an EMBL/GenBank/DDBJ whole genome shotgun (WGS) entry which is preliminary data.</text>
</comment>
<evidence type="ECO:0000256" key="2">
    <source>
        <dbReference type="ARBA" id="ARBA00022475"/>
    </source>
</evidence>
<feature type="transmembrane region" description="Helical" evidence="6">
    <location>
        <begin position="143"/>
        <end position="166"/>
    </location>
</feature>
<name>A0A2N0T369_BIFLN</name>
<evidence type="ECO:0000256" key="1">
    <source>
        <dbReference type="ARBA" id="ARBA00004651"/>
    </source>
</evidence>
<dbReference type="NCBIfam" id="NF041503">
    <property type="entry name" value="WZX_like"/>
    <property type="match status" value="1"/>
</dbReference>
<dbReference type="Proteomes" id="UP000232654">
    <property type="component" value="Unassembled WGS sequence"/>
</dbReference>
<feature type="transmembrane region" description="Helical" evidence="6">
    <location>
        <begin position="263"/>
        <end position="282"/>
    </location>
</feature>
<organism evidence="7 8">
    <name type="scientific">Bifidobacterium longum</name>
    <dbReference type="NCBI Taxonomy" id="216816"/>
    <lineage>
        <taxon>Bacteria</taxon>
        <taxon>Bacillati</taxon>
        <taxon>Actinomycetota</taxon>
        <taxon>Actinomycetes</taxon>
        <taxon>Bifidobacteriales</taxon>
        <taxon>Bifidobacteriaceae</taxon>
        <taxon>Bifidobacterium</taxon>
    </lineage>
</organism>
<proteinExistence type="predicted"/>
<dbReference type="RefSeq" id="WP_131206418.1">
    <property type="nucleotide sequence ID" value="NZ_PJDT01000010.1"/>
</dbReference>
<reference evidence="7 8" key="1">
    <citation type="submission" date="2017-12" db="EMBL/GenBank/DDBJ databases">
        <title>Bifidobacterium longum APC/DPC strains.</title>
        <authorList>
            <person name="Arboleya S."/>
        </authorList>
    </citation>
    <scope>NUCLEOTIDE SEQUENCE [LARGE SCALE GENOMIC DNA]</scope>
    <source>
        <strain evidence="7 8">APC1503</strain>
    </source>
</reference>
<dbReference type="GO" id="GO:0005886">
    <property type="term" value="C:plasma membrane"/>
    <property type="evidence" value="ECO:0007669"/>
    <property type="project" value="UniProtKB-SubCell"/>
</dbReference>
<keyword evidence="2" id="KW-1003">Cell membrane</keyword>
<dbReference type="InterPro" id="IPR048122">
    <property type="entry name" value="WZX-like"/>
</dbReference>
<sequence>MVEYKINTTKKDVIWNYIGTIVSISSNFIFIPLLLIFLSSEQIGLWYVFVAIAGFAQLLEFGFTSTLSRNILYTLSGKHALVKTGLASDRGSRETDWHLFNVVLKTSRIIYSVIGVLGLFLSATFGTVYIASVTNDFSIEHSFLSWIIFVASIFTNLYFLYCLTFLRGIGDVAGENRSKTIARLGQFLITAILLIAGLQILAAAIGYFMYGLLLRLFASRAFNKHIDIKHGISSDIKKISKDEVKETLRTVSFVASRDGLVSVAWYGATQAMTLLCSAFLGLSEAGTYSVMIQLTSGIYNVSSAYMRSFFPSFQSAYVKGDLTVQRSIIARGLSCYIAMFALGTAFVTIFLPFLVFFKSDFICDPVLYLGLSIYMFLLNQHSLFCNVIVNMNEIPYFKAYLISTLAGLVLSCILCAYFKLGTWGLVLGQMLPQLAYNNWYWPVYVMNKIKSTYLSTVAAGLQWWFSKFKGKLNLILS</sequence>
<feature type="transmembrane region" description="Helical" evidence="6">
    <location>
        <begin position="187"/>
        <end position="210"/>
    </location>
</feature>
<feature type="transmembrane region" description="Helical" evidence="6">
    <location>
        <begin position="367"/>
        <end position="388"/>
    </location>
</feature>
<accession>A0A2N0T369</accession>
<gene>
    <name evidence="7" type="ORF">APC1503_0433</name>
</gene>
<dbReference type="InterPro" id="IPR050833">
    <property type="entry name" value="Poly_Biosynth_Transport"/>
</dbReference>
<evidence type="ECO:0000256" key="4">
    <source>
        <dbReference type="ARBA" id="ARBA00022989"/>
    </source>
</evidence>
<dbReference type="AlphaFoldDB" id="A0A2N0T369"/>
<evidence type="ECO:0000256" key="3">
    <source>
        <dbReference type="ARBA" id="ARBA00022692"/>
    </source>
</evidence>